<comment type="caution">
    <text evidence="1">The sequence shown here is derived from an EMBL/GenBank/DDBJ whole genome shotgun (WGS) entry which is preliminary data.</text>
</comment>
<sequence>MATCEGQNWAAGLKGQYFPRFACQAEHSFRNLTHNAAVLTCKLSEATTGFMSMVLPLKNSEDKSLP</sequence>
<accession>A0A1V4JYY4</accession>
<name>A0A1V4JYY4_PATFA</name>
<protein>
    <submittedName>
        <fullName evidence="1">Uncharacterized protein</fullName>
    </submittedName>
</protein>
<dbReference type="Proteomes" id="UP000190648">
    <property type="component" value="Unassembled WGS sequence"/>
</dbReference>
<keyword evidence="2" id="KW-1185">Reference proteome</keyword>
<reference evidence="1 2" key="1">
    <citation type="submission" date="2016-02" db="EMBL/GenBank/DDBJ databases">
        <title>Band-tailed pigeon sequencing and assembly.</title>
        <authorList>
            <person name="Soares A.E."/>
            <person name="Novak B.J."/>
            <person name="Rice E.S."/>
            <person name="O'Connell B."/>
            <person name="Chang D."/>
            <person name="Weber S."/>
            <person name="Shapiro B."/>
        </authorList>
    </citation>
    <scope>NUCLEOTIDE SEQUENCE [LARGE SCALE GENOMIC DNA]</scope>
    <source>
        <strain evidence="1">BTP2013</strain>
        <tissue evidence="1">Blood</tissue>
    </source>
</reference>
<organism evidence="1 2">
    <name type="scientific">Patagioenas fasciata monilis</name>
    <dbReference type="NCBI Taxonomy" id="372326"/>
    <lineage>
        <taxon>Eukaryota</taxon>
        <taxon>Metazoa</taxon>
        <taxon>Chordata</taxon>
        <taxon>Craniata</taxon>
        <taxon>Vertebrata</taxon>
        <taxon>Euteleostomi</taxon>
        <taxon>Archelosauria</taxon>
        <taxon>Archosauria</taxon>
        <taxon>Dinosauria</taxon>
        <taxon>Saurischia</taxon>
        <taxon>Theropoda</taxon>
        <taxon>Coelurosauria</taxon>
        <taxon>Aves</taxon>
        <taxon>Neognathae</taxon>
        <taxon>Neoaves</taxon>
        <taxon>Columbimorphae</taxon>
        <taxon>Columbiformes</taxon>
        <taxon>Columbidae</taxon>
        <taxon>Patagioenas</taxon>
    </lineage>
</organism>
<dbReference type="EMBL" id="LSYS01005497">
    <property type="protein sequence ID" value="OPJ77305.1"/>
    <property type="molecule type" value="Genomic_DNA"/>
</dbReference>
<gene>
    <name evidence="1" type="ORF">AV530_007658</name>
</gene>
<evidence type="ECO:0000313" key="1">
    <source>
        <dbReference type="EMBL" id="OPJ77305.1"/>
    </source>
</evidence>
<evidence type="ECO:0000313" key="2">
    <source>
        <dbReference type="Proteomes" id="UP000190648"/>
    </source>
</evidence>
<proteinExistence type="predicted"/>
<dbReference type="AlphaFoldDB" id="A0A1V4JYY4"/>